<evidence type="ECO:0000313" key="4">
    <source>
        <dbReference type="Proteomes" id="UP000742560"/>
    </source>
</evidence>
<dbReference type="Gene3D" id="3.90.550.10">
    <property type="entry name" value="Spore Coat Polysaccharide Biosynthesis Protein SpsA, Chain A"/>
    <property type="match status" value="1"/>
</dbReference>
<feature type="domain" description="Glycosyltransferase 2-like" evidence="1">
    <location>
        <begin position="8"/>
        <end position="130"/>
    </location>
</feature>
<evidence type="ECO:0000313" key="3">
    <source>
        <dbReference type="EMBL" id="MBP2218697.1"/>
    </source>
</evidence>
<dbReference type="CDD" id="cd00761">
    <property type="entry name" value="Glyco_tranf_GTA_type"/>
    <property type="match status" value="1"/>
</dbReference>
<dbReference type="Pfam" id="PF00535">
    <property type="entry name" value="Glycos_transf_2"/>
    <property type="match status" value="1"/>
</dbReference>
<reference evidence="3" key="2">
    <citation type="submission" date="2021-03" db="EMBL/GenBank/DDBJ databases">
        <title>Genomic Encyclopedia of Type Strains, Phase IV (KMG-IV): sequencing the most valuable type-strain genomes for metagenomic binning, comparative biology and taxonomic classification.</title>
        <authorList>
            <person name="Goeker M."/>
        </authorList>
    </citation>
    <scope>NUCLEOTIDE SEQUENCE</scope>
    <source>
        <strain evidence="3">DSM 2771</strain>
    </source>
</reference>
<proteinExistence type="predicted"/>
<reference evidence="2" key="1">
    <citation type="submission" date="2021-01" db="EMBL/GenBank/DDBJ databases">
        <title>Genomic Encyclopedia of Type Strains, Phase IV (KMG-V): Genome sequencing to study the core and pangenomes of soil and plant-associated prokaryotes.</title>
        <authorList>
            <person name="Whitman W."/>
        </authorList>
    </citation>
    <scope>NUCLEOTIDE SEQUENCE</scope>
    <source>
        <strain evidence="2">RC</strain>
    </source>
</reference>
<accession>A0A8T4GZV8</accession>
<evidence type="ECO:0000313" key="2">
    <source>
        <dbReference type="EMBL" id="MBM7409117.1"/>
    </source>
</evidence>
<evidence type="ECO:0000259" key="1">
    <source>
        <dbReference type="Pfam" id="PF00535"/>
    </source>
</evidence>
<gene>
    <name evidence="2" type="ORF">HNP85_000789</name>
    <name evidence="3" type="ORF">J2745_000172</name>
</gene>
<protein>
    <submittedName>
        <fullName evidence="3">Glycosyltransferase involved in cell wall biosynthesis</fullName>
    </submittedName>
</protein>
<comment type="caution">
    <text evidence="3">The sequence shown here is derived from an EMBL/GenBank/DDBJ whole genome shotgun (WGS) entry which is preliminary data.</text>
</comment>
<dbReference type="Proteomes" id="UP000742560">
    <property type="component" value="Unassembled WGS sequence"/>
</dbReference>
<organism evidence="3 4">
    <name type="scientific">Methanococcus maripaludis</name>
    <name type="common">Methanococcus deltae</name>
    <dbReference type="NCBI Taxonomy" id="39152"/>
    <lineage>
        <taxon>Archaea</taxon>
        <taxon>Methanobacteriati</taxon>
        <taxon>Methanobacteriota</taxon>
        <taxon>Methanomada group</taxon>
        <taxon>Methanococci</taxon>
        <taxon>Methanococcales</taxon>
        <taxon>Methanococcaceae</taxon>
        <taxon>Methanococcus</taxon>
    </lineage>
</organism>
<dbReference type="InterPro" id="IPR001173">
    <property type="entry name" value="Glyco_trans_2-like"/>
</dbReference>
<dbReference type="EMBL" id="JAFBBC010000001">
    <property type="protein sequence ID" value="MBM7409117.1"/>
    <property type="molecule type" value="Genomic_DNA"/>
</dbReference>
<dbReference type="AlphaFoldDB" id="A0A8T4GZV8"/>
<dbReference type="SUPFAM" id="SSF53448">
    <property type="entry name" value="Nucleotide-diphospho-sugar transferases"/>
    <property type="match status" value="1"/>
</dbReference>
<name>A0A8T4GZV8_METMI</name>
<dbReference type="EMBL" id="JAGINF010000001">
    <property type="protein sequence ID" value="MBP2218697.1"/>
    <property type="molecule type" value="Genomic_DNA"/>
</dbReference>
<dbReference type="RefSeq" id="WP_204936798.1">
    <property type="nucleotide sequence ID" value="NZ_JAFBBC010000001.1"/>
</dbReference>
<dbReference type="InterPro" id="IPR029044">
    <property type="entry name" value="Nucleotide-diphossugar_trans"/>
</dbReference>
<sequence length="266" mass="30952">MKKLELCVLITTMNENIRRVKEELLPQLKECNVVISHQITKIDIHPETEPLGKNVIYQHLFDKGLSKNRNNALNYSTGDICIICDDDLKYISRFDKTILNAYANNPTADIITFRAVTPEGKFHDKLPNKKFKHNPKTILSVCSWMITFKKDSIIKNNLKFDDMFGLGSKYNIGEENIFLKDCLTSNLNVIHIPKEIVIHPEESSGVLWNEKQCYSRGAVFKRMYENVWGFLLCLIFSILKYREYKRKLGFKKHLKLILNGFLDFKG</sequence>
<dbReference type="Proteomes" id="UP000722095">
    <property type="component" value="Unassembled WGS sequence"/>
</dbReference>